<feature type="compositionally biased region" description="Basic residues" evidence="1">
    <location>
        <begin position="21"/>
        <end position="32"/>
    </location>
</feature>
<accession>A0A1C7LUD8</accession>
<evidence type="ECO:0000313" key="3">
    <source>
        <dbReference type="Proteomes" id="UP000092993"/>
    </source>
</evidence>
<evidence type="ECO:0000256" key="1">
    <source>
        <dbReference type="SAM" id="MobiDB-lite"/>
    </source>
</evidence>
<proteinExistence type="predicted"/>
<dbReference type="Proteomes" id="UP000092993">
    <property type="component" value="Unassembled WGS sequence"/>
</dbReference>
<reference evidence="2 3" key="1">
    <citation type="submission" date="2016-03" db="EMBL/GenBank/DDBJ databases">
        <title>Whole genome sequencing of Grifola frondosa 9006-11.</title>
        <authorList>
            <person name="Min B."/>
            <person name="Park H."/>
            <person name="Kim J.-G."/>
            <person name="Cho H."/>
            <person name="Oh Y.-L."/>
            <person name="Kong W.-S."/>
            <person name="Choi I.-G."/>
        </authorList>
    </citation>
    <scope>NUCLEOTIDE SEQUENCE [LARGE SCALE GENOMIC DNA]</scope>
    <source>
        <strain evidence="2 3">9006-11</strain>
    </source>
</reference>
<organism evidence="2 3">
    <name type="scientific">Grifola frondosa</name>
    <name type="common">Maitake</name>
    <name type="synonym">Polyporus frondosus</name>
    <dbReference type="NCBI Taxonomy" id="5627"/>
    <lineage>
        <taxon>Eukaryota</taxon>
        <taxon>Fungi</taxon>
        <taxon>Dikarya</taxon>
        <taxon>Basidiomycota</taxon>
        <taxon>Agaricomycotina</taxon>
        <taxon>Agaricomycetes</taxon>
        <taxon>Polyporales</taxon>
        <taxon>Grifolaceae</taxon>
        <taxon>Grifola</taxon>
    </lineage>
</organism>
<dbReference type="AlphaFoldDB" id="A0A1C7LUD8"/>
<feature type="region of interest" description="Disordered" evidence="1">
    <location>
        <begin position="9"/>
        <end position="32"/>
    </location>
</feature>
<evidence type="ECO:0000313" key="2">
    <source>
        <dbReference type="EMBL" id="OBZ68252.1"/>
    </source>
</evidence>
<gene>
    <name evidence="2" type="ORF">A0H81_11748</name>
</gene>
<sequence length="89" mass="10104">MVPPREILYDERCGLSSSRSSSRHGRQSRTVHHAPWQAAHHFWRLEIIGAAKHSGGICLCNWPRSVPSDDVYLASRYHTRASLPLAVWS</sequence>
<keyword evidence="3" id="KW-1185">Reference proteome</keyword>
<protein>
    <submittedName>
        <fullName evidence="2">Uncharacterized protein</fullName>
    </submittedName>
</protein>
<name>A0A1C7LUD8_GRIFR</name>
<comment type="caution">
    <text evidence="2">The sequence shown here is derived from an EMBL/GenBank/DDBJ whole genome shotgun (WGS) entry which is preliminary data.</text>
</comment>
<dbReference type="EMBL" id="LUGG01000022">
    <property type="protein sequence ID" value="OBZ68252.1"/>
    <property type="molecule type" value="Genomic_DNA"/>
</dbReference>